<evidence type="ECO:0000313" key="2">
    <source>
        <dbReference type="EMBL" id="OCX75533.1"/>
    </source>
</evidence>
<dbReference type="Pfam" id="PF04014">
    <property type="entry name" value="MazE_antitoxin"/>
    <property type="match status" value="1"/>
</dbReference>
<dbReference type="EMBL" id="LWRY01000012">
    <property type="protein sequence ID" value="OCX75533.1"/>
    <property type="molecule type" value="Genomic_DNA"/>
</dbReference>
<keyword evidence="3" id="KW-1185">Reference proteome</keyword>
<dbReference type="OrthoDB" id="9795766at2"/>
<dbReference type="Proteomes" id="UP000095008">
    <property type="component" value="Unassembled WGS sequence"/>
</dbReference>
<protein>
    <submittedName>
        <fullName evidence="2">AbrB family transcriptional regulator</fullName>
    </submittedName>
</protein>
<dbReference type="AlphaFoldDB" id="A0A1C2IHS2"/>
<dbReference type="RefSeq" id="WP_065974048.1">
    <property type="nucleotide sequence ID" value="NZ_LWRY01000012.1"/>
</dbReference>
<feature type="domain" description="SpoVT-AbrB" evidence="1">
    <location>
        <begin position="7"/>
        <end position="52"/>
    </location>
</feature>
<dbReference type="GO" id="GO:0003677">
    <property type="term" value="F:DNA binding"/>
    <property type="evidence" value="ECO:0007669"/>
    <property type="project" value="InterPro"/>
</dbReference>
<proteinExistence type="predicted"/>
<dbReference type="Gene3D" id="2.10.260.10">
    <property type="match status" value="1"/>
</dbReference>
<organism evidence="2 3">
    <name type="scientific">Acidithiobacillus thiooxidans</name>
    <name type="common">Thiobacillus thiooxidans</name>
    <dbReference type="NCBI Taxonomy" id="930"/>
    <lineage>
        <taxon>Bacteria</taxon>
        <taxon>Pseudomonadati</taxon>
        <taxon>Pseudomonadota</taxon>
        <taxon>Acidithiobacillia</taxon>
        <taxon>Acidithiobacillales</taxon>
        <taxon>Acidithiobacillaceae</taxon>
        <taxon>Acidithiobacillus</taxon>
    </lineage>
</organism>
<evidence type="ECO:0000313" key="3">
    <source>
        <dbReference type="Proteomes" id="UP000095008"/>
    </source>
</evidence>
<reference evidence="2" key="1">
    <citation type="journal article" date="2016" name="Int. J. Mol. Sci.">
        <title>Comparative genomics of the extreme acidophile Acidithiobacillus thiooxidans reveals intraspecific divergence and niche adaptation.</title>
        <authorList>
            <person name="Zhang X."/>
            <person name="Feng X."/>
            <person name="Tao J."/>
            <person name="Ma L."/>
            <person name="Xiao Y."/>
            <person name="Liang Y."/>
            <person name="Liu X."/>
            <person name="Yin H."/>
        </authorList>
    </citation>
    <scope>NUCLEOTIDE SEQUENCE [LARGE SCALE GENOMIC DNA]</scope>
    <source>
        <strain evidence="2">DXS-W</strain>
    </source>
</reference>
<gene>
    <name evidence="2" type="ORF">A6M23_01950</name>
</gene>
<sequence>MLVTKIRKQGGAAVVTLPAEVLRQLDAGVGEVLSIVASQHTVILRPARGERRRYSLEELLAGVTEQDMQVLAEDTAWAREGAPAGRELI</sequence>
<dbReference type="InterPro" id="IPR037914">
    <property type="entry name" value="SpoVT-AbrB_sf"/>
</dbReference>
<dbReference type="SMART" id="SM00966">
    <property type="entry name" value="SpoVT_AbrB"/>
    <property type="match status" value="1"/>
</dbReference>
<dbReference type="SUPFAM" id="SSF89447">
    <property type="entry name" value="AbrB/MazE/MraZ-like"/>
    <property type="match status" value="1"/>
</dbReference>
<comment type="caution">
    <text evidence="2">The sequence shown here is derived from an EMBL/GenBank/DDBJ whole genome shotgun (WGS) entry which is preliminary data.</text>
</comment>
<dbReference type="InterPro" id="IPR007159">
    <property type="entry name" value="SpoVT-AbrB_dom"/>
</dbReference>
<name>A0A1C2IHS2_ACITH</name>
<evidence type="ECO:0000259" key="1">
    <source>
        <dbReference type="SMART" id="SM00966"/>
    </source>
</evidence>
<accession>A0A1C2IHS2</accession>